<name>A0A6A6MVK7_HEVBR</name>
<accession>A0A6A6MVK7</accession>
<evidence type="ECO:0000313" key="3">
    <source>
        <dbReference type="Proteomes" id="UP000467840"/>
    </source>
</evidence>
<dbReference type="InterPro" id="IPR018289">
    <property type="entry name" value="MULE_transposase_dom"/>
</dbReference>
<organism evidence="2 3">
    <name type="scientific">Hevea brasiliensis</name>
    <name type="common">Para rubber tree</name>
    <name type="synonym">Siphonia brasiliensis</name>
    <dbReference type="NCBI Taxonomy" id="3981"/>
    <lineage>
        <taxon>Eukaryota</taxon>
        <taxon>Viridiplantae</taxon>
        <taxon>Streptophyta</taxon>
        <taxon>Embryophyta</taxon>
        <taxon>Tracheophyta</taxon>
        <taxon>Spermatophyta</taxon>
        <taxon>Magnoliopsida</taxon>
        <taxon>eudicotyledons</taxon>
        <taxon>Gunneridae</taxon>
        <taxon>Pentapetalae</taxon>
        <taxon>rosids</taxon>
        <taxon>fabids</taxon>
        <taxon>Malpighiales</taxon>
        <taxon>Euphorbiaceae</taxon>
        <taxon>Crotonoideae</taxon>
        <taxon>Micrandreae</taxon>
        <taxon>Hevea</taxon>
    </lineage>
</organism>
<comment type="caution">
    <text evidence="2">The sequence shown here is derived from an EMBL/GenBank/DDBJ whole genome shotgun (WGS) entry which is preliminary data.</text>
</comment>
<sequence>MRGGPHDSDIEGKESGPDFCGKFTEGLLYTSVGGIVVLGGWSNCHEIGYRDIVNKCEDDNSDDTDDEDFQLIVNSEEKNSIDESLVDEYETEDEEFLIALKKRKQFKETPACDGINAESIDALGSSHPVSTRNVNLTNDICAETNNVSEYQEFDDKGFETPYTSDENDLVARDGNSQMFLIAWCIVEVENENRWRWFLERLFEDLNLVDGLGLTLVSGQQKGLAKAIRELVPNTECKNCARHIYANWKNIHRGGYKDKSYGKARSGYDVMISENLGFMYARMPGEKAVEVVCRPSAIAKAARRIQTHSQPSQKSSS</sequence>
<dbReference type="Pfam" id="PF10551">
    <property type="entry name" value="MULE"/>
    <property type="match status" value="1"/>
</dbReference>
<protein>
    <recommendedName>
        <fullName evidence="1">MULE transposase domain-containing protein</fullName>
    </recommendedName>
</protein>
<evidence type="ECO:0000259" key="1">
    <source>
        <dbReference type="Pfam" id="PF10551"/>
    </source>
</evidence>
<evidence type="ECO:0000313" key="2">
    <source>
        <dbReference type="EMBL" id="KAF2317821.1"/>
    </source>
</evidence>
<gene>
    <name evidence="2" type="ORF">GH714_041136</name>
</gene>
<dbReference type="Proteomes" id="UP000467840">
    <property type="component" value="Chromosome 6"/>
</dbReference>
<reference evidence="2 3" key="1">
    <citation type="journal article" date="2020" name="Mol. Plant">
        <title>The Chromosome-Based Rubber Tree Genome Provides New Insights into Spurge Genome Evolution and Rubber Biosynthesis.</title>
        <authorList>
            <person name="Liu J."/>
            <person name="Shi C."/>
            <person name="Shi C.C."/>
            <person name="Li W."/>
            <person name="Zhang Q.J."/>
            <person name="Zhang Y."/>
            <person name="Li K."/>
            <person name="Lu H.F."/>
            <person name="Shi C."/>
            <person name="Zhu S.T."/>
            <person name="Xiao Z.Y."/>
            <person name="Nan H."/>
            <person name="Yue Y."/>
            <person name="Zhu X.G."/>
            <person name="Wu Y."/>
            <person name="Hong X.N."/>
            <person name="Fan G.Y."/>
            <person name="Tong Y."/>
            <person name="Zhang D."/>
            <person name="Mao C.L."/>
            <person name="Liu Y.L."/>
            <person name="Hao S.J."/>
            <person name="Liu W.Q."/>
            <person name="Lv M.Q."/>
            <person name="Zhang H.B."/>
            <person name="Liu Y."/>
            <person name="Hu-Tang G.R."/>
            <person name="Wang J.P."/>
            <person name="Wang J.H."/>
            <person name="Sun Y.H."/>
            <person name="Ni S.B."/>
            <person name="Chen W.B."/>
            <person name="Zhang X.C."/>
            <person name="Jiao Y.N."/>
            <person name="Eichler E.E."/>
            <person name="Li G.H."/>
            <person name="Liu X."/>
            <person name="Gao L.Z."/>
        </authorList>
    </citation>
    <scope>NUCLEOTIDE SEQUENCE [LARGE SCALE GENOMIC DNA]</scope>
    <source>
        <strain evidence="3">cv. GT1</strain>
        <tissue evidence="2">Leaf</tissue>
    </source>
</reference>
<dbReference type="PANTHER" id="PTHR31973:SF197">
    <property type="entry name" value="SWIM-TYPE DOMAIN-CONTAINING PROTEIN"/>
    <property type="match status" value="1"/>
</dbReference>
<keyword evidence="3" id="KW-1185">Reference proteome</keyword>
<dbReference type="PANTHER" id="PTHR31973">
    <property type="entry name" value="POLYPROTEIN, PUTATIVE-RELATED"/>
    <property type="match status" value="1"/>
</dbReference>
<dbReference type="EMBL" id="JAAGAX010000004">
    <property type="protein sequence ID" value="KAF2317821.1"/>
    <property type="molecule type" value="Genomic_DNA"/>
</dbReference>
<feature type="domain" description="MULE transposase" evidence="1">
    <location>
        <begin position="170"/>
        <end position="246"/>
    </location>
</feature>
<proteinExistence type="predicted"/>
<dbReference type="AlphaFoldDB" id="A0A6A6MVK7"/>